<accession>A0ABS8VBU0</accession>
<dbReference type="EMBL" id="JACEIK010003953">
    <property type="protein sequence ID" value="MCD9643658.1"/>
    <property type="molecule type" value="Genomic_DNA"/>
</dbReference>
<reference evidence="1 2" key="1">
    <citation type="journal article" date="2021" name="BMC Genomics">
        <title>Datura genome reveals duplications of psychoactive alkaloid biosynthetic genes and high mutation rate following tissue culture.</title>
        <authorList>
            <person name="Rajewski A."/>
            <person name="Carter-House D."/>
            <person name="Stajich J."/>
            <person name="Litt A."/>
        </authorList>
    </citation>
    <scope>NUCLEOTIDE SEQUENCE [LARGE SCALE GENOMIC DNA]</scope>
    <source>
        <strain evidence="1">AR-01</strain>
    </source>
</reference>
<sequence length="190" mass="20268">MGGDGGISWGMDMGGVGVVVGVAVEGEVVIDGKYYGWLGYGDMVLKKLMTGCGFQGVLVEAKRKQRGKARNRDSVLVSAITERDHTRHYSLGMPPVFPEVLKPKNGSDDVPSPVPSSGLTTMSGIVPPEFFSSFLGSEGTFKEFVSKIVPLFGVVALTWLVEDGTRTISSSSSFSYKSVSTKMLDSSKIT</sequence>
<evidence type="ECO:0000313" key="2">
    <source>
        <dbReference type="Proteomes" id="UP000823775"/>
    </source>
</evidence>
<organism evidence="1 2">
    <name type="scientific">Datura stramonium</name>
    <name type="common">Jimsonweed</name>
    <name type="synonym">Common thornapple</name>
    <dbReference type="NCBI Taxonomy" id="4076"/>
    <lineage>
        <taxon>Eukaryota</taxon>
        <taxon>Viridiplantae</taxon>
        <taxon>Streptophyta</taxon>
        <taxon>Embryophyta</taxon>
        <taxon>Tracheophyta</taxon>
        <taxon>Spermatophyta</taxon>
        <taxon>Magnoliopsida</taxon>
        <taxon>eudicotyledons</taxon>
        <taxon>Gunneridae</taxon>
        <taxon>Pentapetalae</taxon>
        <taxon>asterids</taxon>
        <taxon>lamiids</taxon>
        <taxon>Solanales</taxon>
        <taxon>Solanaceae</taxon>
        <taxon>Solanoideae</taxon>
        <taxon>Datureae</taxon>
        <taxon>Datura</taxon>
    </lineage>
</organism>
<dbReference type="Proteomes" id="UP000823775">
    <property type="component" value="Unassembled WGS sequence"/>
</dbReference>
<name>A0ABS8VBU0_DATST</name>
<evidence type="ECO:0000313" key="1">
    <source>
        <dbReference type="EMBL" id="MCD9643658.1"/>
    </source>
</evidence>
<comment type="caution">
    <text evidence="1">The sequence shown here is derived from an EMBL/GenBank/DDBJ whole genome shotgun (WGS) entry which is preliminary data.</text>
</comment>
<gene>
    <name evidence="1" type="ORF">HAX54_031290</name>
</gene>
<keyword evidence="2" id="KW-1185">Reference proteome</keyword>
<protein>
    <submittedName>
        <fullName evidence="1">Uncharacterized protein</fullName>
    </submittedName>
</protein>
<proteinExistence type="predicted"/>